<name>A0A7J6L9N2_PEROL</name>
<gene>
    <name evidence="1" type="ORF">FOL46_008073</name>
</gene>
<dbReference type="EMBL" id="JABANN010000615">
    <property type="protein sequence ID" value="KAF4655903.1"/>
    <property type="molecule type" value="Genomic_DNA"/>
</dbReference>
<accession>A0A7J6L9N2</accession>
<organism evidence="1 2">
    <name type="scientific">Perkinsus olseni</name>
    <name type="common">Perkinsus atlanticus</name>
    <dbReference type="NCBI Taxonomy" id="32597"/>
    <lineage>
        <taxon>Eukaryota</taxon>
        <taxon>Sar</taxon>
        <taxon>Alveolata</taxon>
        <taxon>Perkinsozoa</taxon>
        <taxon>Perkinsea</taxon>
        <taxon>Perkinsida</taxon>
        <taxon>Perkinsidae</taxon>
        <taxon>Perkinsus</taxon>
    </lineage>
</organism>
<dbReference type="Proteomes" id="UP000572268">
    <property type="component" value="Unassembled WGS sequence"/>
</dbReference>
<sequence length="295" mass="32507">MLPYVPYPTLEQGFVPKTHCMRLQEQMWRKALPILELVLGPLHDYSLRERDIIVSNNLVYKSIESRKIGTVLPGVTQSSVTRSGCSKDKKSKEEPFCVVGTFDFTNALKLSVTTYLFDLEDAPKSTSLHFDMAIKDSAPAGLNVTGGGCAKVADKKELDDIVEGAVVLCTETVGDGVGKYDPTTGDWSADLLVKAFVEAKAFGSDFITLPAISKVVTARMGPNYDFGVDASFEESTGDEDDKGMSIAFDLTMNNKDGSITTWELNGAAKFRVWWDPFFDKHPEAELFSKVFDLKL</sequence>
<protein>
    <submittedName>
        <fullName evidence="1">Uncharacterized protein</fullName>
    </submittedName>
</protein>
<reference evidence="1 2" key="1">
    <citation type="submission" date="2020-04" db="EMBL/GenBank/DDBJ databases">
        <title>Perkinsus olseni comparative genomics.</title>
        <authorList>
            <person name="Bogema D.R."/>
        </authorList>
    </citation>
    <scope>NUCLEOTIDE SEQUENCE [LARGE SCALE GENOMIC DNA]</scope>
    <source>
        <strain evidence="1">ATCC PRA-31</strain>
    </source>
</reference>
<dbReference type="AlphaFoldDB" id="A0A7J6L9N2"/>
<evidence type="ECO:0000313" key="2">
    <source>
        <dbReference type="Proteomes" id="UP000572268"/>
    </source>
</evidence>
<evidence type="ECO:0000313" key="1">
    <source>
        <dbReference type="EMBL" id="KAF4655903.1"/>
    </source>
</evidence>
<dbReference type="Pfam" id="PF20525">
    <property type="entry name" value="DUF6740"/>
    <property type="match status" value="1"/>
</dbReference>
<proteinExistence type="predicted"/>
<dbReference type="InterPro" id="IPR046628">
    <property type="entry name" value="DUF6740"/>
</dbReference>
<comment type="caution">
    <text evidence="1">The sequence shown here is derived from an EMBL/GenBank/DDBJ whole genome shotgun (WGS) entry which is preliminary data.</text>
</comment>